<dbReference type="GeneID" id="95360135"/>
<dbReference type="RefSeq" id="WP_021798917.1">
    <property type="nucleotide sequence ID" value="NZ_ACVN02000331.1"/>
</dbReference>
<dbReference type="Pfam" id="PF08241">
    <property type="entry name" value="Methyltransf_11"/>
    <property type="match status" value="1"/>
</dbReference>
<dbReference type="Proteomes" id="UP000017052">
    <property type="component" value="Unassembled WGS sequence"/>
</dbReference>
<dbReference type="CDD" id="cd02440">
    <property type="entry name" value="AdoMet_MTases"/>
    <property type="match status" value="1"/>
</dbReference>
<accession>U2R659</accession>
<reference evidence="3" key="1">
    <citation type="submission" date="2013-08" db="EMBL/GenBank/DDBJ databases">
        <authorList>
            <person name="Durkin A.S."/>
            <person name="Haft D.R."/>
            <person name="McCorrison J."/>
            <person name="Torralba M."/>
            <person name="Gillis M."/>
            <person name="Haft D.H."/>
            <person name="Methe B."/>
            <person name="Sutton G."/>
            <person name="Nelson K.E."/>
        </authorList>
    </citation>
    <scope>NUCLEOTIDE SEQUENCE [LARGE SCALE GENOMIC DNA]</scope>
    <source>
        <strain evidence="3">F0233</strain>
    </source>
</reference>
<evidence type="ECO:0000256" key="1">
    <source>
        <dbReference type="SAM" id="Phobius"/>
    </source>
</evidence>
<dbReference type="GO" id="GO:0032259">
    <property type="term" value="P:methylation"/>
    <property type="evidence" value="ECO:0007669"/>
    <property type="project" value="UniProtKB-KW"/>
</dbReference>
<organism evidence="3 4">
    <name type="scientific">Propionibacterium acidifaciens F0233</name>
    <dbReference type="NCBI Taxonomy" id="553198"/>
    <lineage>
        <taxon>Bacteria</taxon>
        <taxon>Bacillati</taxon>
        <taxon>Actinomycetota</taxon>
        <taxon>Actinomycetes</taxon>
        <taxon>Propionibacteriales</taxon>
        <taxon>Propionibacteriaceae</taxon>
        <taxon>Propionibacterium</taxon>
    </lineage>
</organism>
<dbReference type="SUPFAM" id="SSF53335">
    <property type="entry name" value="S-adenosyl-L-methionine-dependent methyltransferases"/>
    <property type="match status" value="1"/>
</dbReference>
<keyword evidence="4" id="KW-1185">Reference proteome</keyword>
<evidence type="ECO:0000313" key="3">
    <source>
        <dbReference type="EMBL" id="ERK49118.1"/>
    </source>
</evidence>
<evidence type="ECO:0000313" key="4">
    <source>
        <dbReference type="Proteomes" id="UP000017052"/>
    </source>
</evidence>
<keyword evidence="3" id="KW-0489">Methyltransferase</keyword>
<dbReference type="OrthoDB" id="9795634at2"/>
<dbReference type="PANTHER" id="PTHR45277">
    <property type="entry name" value="EXPRESSED PROTEIN"/>
    <property type="match status" value="1"/>
</dbReference>
<dbReference type="InterPro" id="IPR029063">
    <property type="entry name" value="SAM-dependent_MTases_sf"/>
</dbReference>
<dbReference type="AlphaFoldDB" id="U2R659"/>
<keyword evidence="1" id="KW-1133">Transmembrane helix</keyword>
<dbReference type="EMBL" id="ACVN02000331">
    <property type="protein sequence ID" value="ERK49118.1"/>
    <property type="molecule type" value="Genomic_DNA"/>
</dbReference>
<feature type="transmembrane region" description="Helical" evidence="1">
    <location>
        <begin position="67"/>
        <end position="86"/>
    </location>
</feature>
<feature type="transmembrane region" description="Helical" evidence="1">
    <location>
        <begin position="42"/>
        <end position="61"/>
    </location>
</feature>
<feature type="domain" description="Methyltransferase type 11" evidence="2">
    <location>
        <begin position="119"/>
        <end position="224"/>
    </location>
</feature>
<sequence length="285" mass="31271">MTNRDEQPLRTDPAEYAAAEFELQSTGQADYGNCVPSRLMRVLFILCGVLLLVFALLLIVWAHASALIVVGLLCALVIAFTVYMELCRRLFAFDGGGLMGAMHQMVVDNLDWDGRGRLLDIGCGAAALTARCAMTFPDGEFTGIDDWGATRSRAKEQCEANARAEGITAPTSFVEGDAAHLDFPDGSFDAAVSNFVFHEVRSEPDKRALVREALRVVRPGGAFSFQDLFAQPRLYGDMTAFVQELRAEGVSDIEYIPHTENLVGAPSWVRTPWMIRNAGILHGHR</sequence>
<keyword evidence="3" id="KW-0808">Transferase</keyword>
<dbReference type="PANTHER" id="PTHR45277:SF1">
    <property type="entry name" value="EXPRESSED PROTEIN"/>
    <property type="match status" value="1"/>
</dbReference>
<dbReference type="InterPro" id="IPR013216">
    <property type="entry name" value="Methyltransf_11"/>
</dbReference>
<evidence type="ECO:0000259" key="2">
    <source>
        <dbReference type="Pfam" id="PF08241"/>
    </source>
</evidence>
<comment type="caution">
    <text evidence="3">The sequence shown here is derived from an EMBL/GenBank/DDBJ whole genome shotgun (WGS) entry which is preliminary data.</text>
</comment>
<dbReference type="GO" id="GO:0008757">
    <property type="term" value="F:S-adenosylmethionine-dependent methyltransferase activity"/>
    <property type="evidence" value="ECO:0007669"/>
    <property type="project" value="InterPro"/>
</dbReference>
<keyword evidence="1" id="KW-0812">Transmembrane</keyword>
<gene>
    <name evidence="3" type="ORF">HMPREF0682_0485</name>
</gene>
<name>U2R659_9ACTN</name>
<keyword evidence="1" id="KW-0472">Membrane</keyword>
<protein>
    <submittedName>
        <fullName evidence="3">Methyltransferase domain protein</fullName>
    </submittedName>
</protein>
<proteinExistence type="predicted"/>
<dbReference type="Gene3D" id="3.40.50.150">
    <property type="entry name" value="Vaccinia Virus protein VP39"/>
    <property type="match status" value="1"/>
</dbReference>